<dbReference type="SUPFAM" id="SSF64005">
    <property type="entry name" value="Undecaprenyl diphosphate synthase"/>
    <property type="match status" value="1"/>
</dbReference>
<feature type="binding site" evidence="2">
    <location>
        <position position="73"/>
    </location>
    <ligand>
        <name>substrate</name>
    </ligand>
</feature>
<dbReference type="Gene3D" id="3.40.1180.10">
    <property type="entry name" value="Decaprenyl diphosphate synthase-like"/>
    <property type="match status" value="1"/>
</dbReference>
<dbReference type="EC" id="2.5.1.-" evidence="2"/>
<evidence type="ECO:0000313" key="4">
    <source>
        <dbReference type="Proteomes" id="UP001157733"/>
    </source>
</evidence>
<dbReference type="NCBIfam" id="NF011405">
    <property type="entry name" value="PRK14830.1"/>
    <property type="match status" value="1"/>
</dbReference>
<feature type="binding site" evidence="2">
    <location>
        <position position="75"/>
    </location>
    <ligand>
        <name>substrate</name>
    </ligand>
</feature>
<feature type="binding site" evidence="2">
    <location>
        <position position="29"/>
    </location>
    <ligand>
        <name>substrate</name>
    </ligand>
</feature>
<dbReference type="PROSITE" id="PS01066">
    <property type="entry name" value="UPP_SYNTHASE"/>
    <property type="match status" value="1"/>
</dbReference>
<feature type="binding site" evidence="2">
    <location>
        <position position="192"/>
    </location>
    <ligand>
        <name>substrate</name>
    </ligand>
</feature>
<evidence type="ECO:0000313" key="3">
    <source>
        <dbReference type="EMBL" id="CAI2716945.1"/>
    </source>
</evidence>
<dbReference type="EMBL" id="OX336137">
    <property type="protein sequence ID" value="CAI2716945.1"/>
    <property type="molecule type" value="Genomic_DNA"/>
</dbReference>
<dbReference type="Proteomes" id="UP001157733">
    <property type="component" value="Chromosome"/>
</dbReference>
<reference evidence="3 4" key="1">
    <citation type="submission" date="2022-09" db="EMBL/GenBank/DDBJ databases">
        <authorList>
            <person name="Kop L."/>
        </authorList>
    </citation>
    <scope>NUCLEOTIDE SEQUENCE [LARGE SCALE GENOMIC DNA]</scope>
    <source>
        <strain evidence="3 4">347</strain>
    </source>
</reference>
<dbReference type="InterPro" id="IPR018520">
    <property type="entry name" value="UPP_synth-like_CS"/>
</dbReference>
<feature type="binding site" evidence="2">
    <location>
        <position position="211"/>
    </location>
    <ligand>
        <name>Mg(2+)</name>
        <dbReference type="ChEBI" id="CHEBI:18420"/>
    </ligand>
</feature>
<comment type="cofactor">
    <cofactor evidence="2">
        <name>Mg(2+)</name>
        <dbReference type="ChEBI" id="CHEBI:18420"/>
    </cofactor>
    <text evidence="2">Binds 2 magnesium ions per subunit.</text>
</comment>
<keyword evidence="4" id="KW-1185">Reference proteome</keyword>
<dbReference type="RefSeq" id="WP_282009926.1">
    <property type="nucleotide sequence ID" value="NZ_OX336137.1"/>
</dbReference>
<gene>
    <name evidence="3" type="primary">ispU</name>
    <name evidence="3" type="ORF">NSPWAT_0085</name>
</gene>
<dbReference type="InterPro" id="IPR036424">
    <property type="entry name" value="UPP_synth-like_sf"/>
</dbReference>
<dbReference type="CDD" id="cd00475">
    <property type="entry name" value="Cis_IPPS"/>
    <property type="match status" value="1"/>
</dbReference>
<feature type="binding site" evidence="2">
    <location>
        <position position="37"/>
    </location>
    <ligand>
        <name>substrate</name>
    </ligand>
</feature>
<dbReference type="GO" id="GO:0008834">
    <property type="term" value="F:ditrans,polycis-undecaprenyl-diphosphate synthase [(2E,6E)-farnesyl-diphosphate specific] activity"/>
    <property type="evidence" value="ECO:0007669"/>
    <property type="project" value="UniProtKB-EC"/>
</dbReference>
<evidence type="ECO:0000256" key="2">
    <source>
        <dbReference type="HAMAP-Rule" id="MF_01139"/>
    </source>
</evidence>
<feature type="binding site" evidence="2">
    <location>
        <begin position="69"/>
        <end position="71"/>
    </location>
    <ligand>
        <name>substrate</name>
    </ligand>
</feature>
<keyword evidence="2" id="KW-0479">Metal-binding</keyword>
<feature type="binding site" evidence="2">
    <location>
        <begin position="25"/>
        <end position="28"/>
    </location>
    <ligand>
        <name>substrate</name>
    </ligand>
</feature>
<comment type="similarity">
    <text evidence="2">Belongs to the UPP synthase family.</text>
</comment>
<accession>A0ABN8VSS1</accession>
<sequence>MYKSPLMDQIDFSRLPRHIAIIMDGNGRWAKKNFMPRVEGHRQGVKSVDHIVTLCTEMHIPALTLYSFSDENWNRPRTEINALMKILDQYLRRELERMQRENIRFNTIGRVYELPEDIQNLIQHAKDTTAANDGLVLTLALSYGGRQEMLDAVRKIVKQVQEGQLRYEDIDFPTLENSLATHGLPELDLLIRTSGELRISNFLLYQIAYTELHYTGVLWPDFREDDLLKAIIDFQKRERRFGMIGDQIVQT</sequence>
<evidence type="ECO:0000256" key="1">
    <source>
        <dbReference type="ARBA" id="ARBA00022679"/>
    </source>
</evidence>
<dbReference type="PANTHER" id="PTHR10291">
    <property type="entry name" value="DEHYDRODOLICHYL DIPHOSPHATE SYNTHASE FAMILY MEMBER"/>
    <property type="match status" value="1"/>
</dbReference>
<feature type="binding site" evidence="2">
    <location>
        <begin position="198"/>
        <end position="200"/>
    </location>
    <ligand>
        <name>substrate</name>
    </ligand>
</feature>
<comment type="function">
    <text evidence="2">Catalyzes the condensation of isopentenyl diphosphate (IPP) with allylic pyrophosphates generating different type of terpenoids.</text>
</comment>
<organism evidence="3 4">
    <name type="scientific">Nitrospina watsonii</name>
    <dbReference type="NCBI Taxonomy" id="1323948"/>
    <lineage>
        <taxon>Bacteria</taxon>
        <taxon>Pseudomonadati</taxon>
        <taxon>Nitrospinota/Tectimicrobiota group</taxon>
        <taxon>Nitrospinota</taxon>
        <taxon>Nitrospinia</taxon>
        <taxon>Nitrospinales</taxon>
        <taxon>Nitrospinaceae</taxon>
        <taxon>Nitrospina</taxon>
    </lineage>
</organism>
<feature type="active site" evidence="2">
    <location>
        <position position="24"/>
    </location>
</feature>
<dbReference type="HAMAP" id="MF_01139">
    <property type="entry name" value="ISPT"/>
    <property type="match status" value="1"/>
</dbReference>
<feature type="binding site" evidence="2">
    <location>
        <position position="24"/>
    </location>
    <ligand>
        <name>Mg(2+)</name>
        <dbReference type="ChEBI" id="CHEBI:18420"/>
    </ligand>
</feature>
<dbReference type="NCBIfam" id="TIGR00055">
    <property type="entry name" value="uppS"/>
    <property type="match status" value="1"/>
</dbReference>
<feature type="binding site" evidence="2">
    <location>
        <position position="41"/>
    </location>
    <ligand>
        <name>substrate</name>
    </ligand>
</feature>
<dbReference type="PANTHER" id="PTHR10291:SF0">
    <property type="entry name" value="DEHYDRODOLICHYL DIPHOSPHATE SYNTHASE 2"/>
    <property type="match status" value="1"/>
</dbReference>
<keyword evidence="2" id="KW-0460">Magnesium</keyword>
<protein>
    <recommendedName>
        <fullName evidence="2">Isoprenyl transferase</fullName>
        <ecNumber evidence="2">2.5.1.-</ecNumber>
    </recommendedName>
</protein>
<proteinExistence type="inferred from homology"/>
<dbReference type="Pfam" id="PF01255">
    <property type="entry name" value="Prenyltransf"/>
    <property type="match status" value="1"/>
</dbReference>
<feature type="active site" description="Proton acceptor" evidence="2">
    <location>
        <position position="72"/>
    </location>
</feature>
<name>A0ABN8VSS1_9BACT</name>
<comment type="subunit">
    <text evidence="2">Homodimer.</text>
</comment>
<dbReference type="InterPro" id="IPR001441">
    <property type="entry name" value="UPP_synth-like"/>
</dbReference>
<keyword evidence="1 2" id="KW-0808">Transferase</keyword>